<organism evidence="2 3">
    <name type="scientific">Rhipicephalus sanguineus</name>
    <name type="common">Brown dog tick</name>
    <name type="synonym">Ixodes sanguineus</name>
    <dbReference type="NCBI Taxonomy" id="34632"/>
    <lineage>
        <taxon>Eukaryota</taxon>
        <taxon>Metazoa</taxon>
        <taxon>Ecdysozoa</taxon>
        <taxon>Arthropoda</taxon>
        <taxon>Chelicerata</taxon>
        <taxon>Arachnida</taxon>
        <taxon>Acari</taxon>
        <taxon>Parasitiformes</taxon>
        <taxon>Ixodida</taxon>
        <taxon>Ixodoidea</taxon>
        <taxon>Ixodidae</taxon>
        <taxon>Rhipicephalinae</taxon>
        <taxon>Rhipicephalus</taxon>
        <taxon>Rhipicephalus</taxon>
    </lineage>
</organism>
<feature type="compositionally biased region" description="Basic and acidic residues" evidence="1">
    <location>
        <begin position="95"/>
        <end position="113"/>
    </location>
</feature>
<keyword evidence="3" id="KW-1185">Reference proteome</keyword>
<evidence type="ECO:0008006" key="4">
    <source>
        <dbReference type="Google" id="ProtNLM"/>
    </source>
</evidence>
<proteinExistence type="predicted"/>
<evidence type="ECO:0000313" key="2">
    <source>
        <dbReference type="EMBL" id="KAH7946875.1"/>
    </source>
</evidence>
<dbReference type="EMBL" id="JABSTV010001252">
    <property type="protein sequence ID" value="KAH7946875.1"/>
    <property type="molecule type" value="Genomic_DNA"/>
</dbReference>
<dbReference type="VEuPathDB" id="VectorBase:RSAN_052828"/>
<accession>A0A9D4SSH2</accession>
<name>A0A9D4SSH2_RHISA</name>
<dbReference type="Proteomes" id="UP000821837">
    <property type="component" value="Chromosome 6"/>
</dbReference>
<dbReference type="InterPro" id="IPR038269">
    <property type="entry name" value="SCAN_sf"/>
</dbReference>
<evidence type="ECO:0000256" key="1">
    <source>
        <dbReference type="SAM" id="MobiDB-lite"/>
    </source>
</evidence>
<evidence type="ECO:0000313" key="3">
    <source>
        <dbReference type="Proteomes" id="UP000821837"/>
    </source>
</evidence>
<reference evidence="2" key="2">
    <citation type="submission" date="2021-09" db="EMBL/GenBank/DDBJ databases">
        <authorList>
            <person name="Jia N."/>
            <person name="Wang J."/>
            <person name="Shi W."/>
            <person name="Du L."/>
            <person name="Sun Y."/>
            <person name="Zhan W."/>
            <person name="Jiang J."/>
            <person name="Wang Q."/>
            <person name="Zhang B."/>
            <person name="Ji P."/>
            <person name="Sakyi L.B."/>
            <person name="Cui X."/>
            <person name="Yuan T."/>
            <person name="Jiang B."/>
            <person name="Yang W."/>
            <person name="Lam T.T.-Y."/>
            <person name="Chang Q."/>
            <person name="Ding S."/>
            <person name="Wang X."/>
            <person name="Zhu J."/>
            <person name="Ruan X."/>
            <person name="Zhao L."/>
            <person name="Wei J."/>
            <person name="Que T."/>
            <person name="Du C."/>
            <person name="Cheng J."/>
            <person name="Dai P."/>
            <person name="Han X."/>
            <person name="Huang E."/>
            <person name="Gao Y."/>
            <person name="Liu J."/>
            <person name="Shao H."/>
            <person name="Ye R."/>
            <person name="Li L."/>
            <person name="Wei W."/>
            <person name="Wang X."/>
            <person name="Wang C."/>
            <person name="Huo Q."/>
            <person name="Li W."/>
            <person name="Guo W."/>
            <person name="Chen H."/>
            <person name="Chen S."/>
            <person name="Zhou L."/>
            <person name="Zhou L."/>
            <person name="Ni X."/>
            <person name="Tian J."/>
            <person name="Zhou Y."/>
            <person name="Sheng Y."/>
            <person name="Liu T."/>
            <person name="Pan Y."/>
            <person name="Xia L."/>
            <person name="Li J."/>
            <person name="Zhao F."/>
            <person name="Cao W."/>
        </authorList>
    </citation>
    <scope>NUCLEOTIDE SEQUENCE</scope>
    <source>
        <strain evidence="2">Rsan-2018</strain>
        <tissue evidence="2">Larvae</tissue>
    </source>
</reference>
<reference evidence="2" key="1">
    <citation type="journal article" date="2020" name="Cell">
        <title>Large-Scale Comparative Analyses of Tick Genomes Elucidate Their Genetic Diversity and Vector Capacities.</title>
        <authorList>
            <consortium name="Tick Genome and Microbiome Consortium (TIGMIC)"/>
            <person name="Jia N."/>
            <person name="Wang J."/>
            <person name="Shi W."/>
            <person name="Du L."/>
            <person name="Sun Y."/>
            <person name="Zhan W."/>
            <person name="Jiang J.F."/>
            <person name="Wang Q."/>
            <person name="Zhang B."/>
            <person name="Ji P."/>
            <person name="Bell-Sakyi L."/>
            <person name="Cui X.M."/>
            <person name="Yuan T.T."/>
            <person name="Jiang B.G."/>
            <person name="Yang W.F."/>
            <person name="Lam T.T."/>
            <person name="Chang Q.C."/>
            <person name="Ding S.J."/>
            <person name="Wang X.J."/>
            <person name="Zhu J.G."/>
            <person name="Ruan X.D."/>
            <person name="Zhao L."/>
            <person name="Wei J.T."/>
            <person name="Ye R.Z."/>
            <person name="Que T.C."/>
            <person name="Du C.H."/>
            <person name="Zhou Y.H."/>
            <person name="Cheng J.X."/>
            <person name="Dai P.F."/>
            <person name="Guo W.B."/>
            <person name="Han X.H."/>
            <person name="Huang E.J."/>
            <person name="Li L.F."/>
            <person name="Wei W."/>
            <person name="Gao Y.C."/>
            <person name="Liu J.Z."/>
            <person name="Shao H.Z."/>
            <person name="Wang X."/>
            <person name="Wang C.C."/>
            <person name="Yang T.C."/>
            <person name="Huo Q.B."/>
            <person name="Li W."/>
            <person name="Chen H.Y."/>
            <person name="Chen S.E."/>
            <person name="Zhou L.G."/>
            <person name="Ni X.B."/>
            <person name="Tian J.H."/>
            <person name="Sheng Y."/>
            <person name="Liu T."/>
            <person name="Pan Y.S."/>
            <person name="Xia L.Y."/>
            <person name="Li J."/>
            <person name="Zhao F."/>
            <person name="Cao W.C."/>
        </authorList>
    </citation>
    <scope>NUCLEOTIDE SEQUENCE</scope>
    <source>
        <strain evidence="2">Rsan-2018</strain>
    </source>
</reference>
<sequence length="141" mass="16595">MNLKGLKKPQLLELASQWALQIAETRRKPEFIEEFQGLEANDEELEETLQCFALEQFFRRLPEDIRYWVQDRPGVDTITRAAELTKEYVTRRAVEGREARRKEMGKYRPDKPPRWATSSQYRPKESSDTAGSSDENVRDML</sequence>
<dbReference type="Gene3D" id="1.10.4020.10">
    <property type="entry name" value="DNA breaking-rejoining enzymes"/>
    <property type="match status" value="1"/>
</dbReference>
<feature type="region of interest" description="Disordered" evidence="1">
    <location>
        <begin position="95"/>
        <end position="141"/>
    </location>
</feature>
<comment type="caution">
    <text evidence="2">The sequence shown here is derived from an EMBL/GenBank/DDBJ whole genome shotgun (WGS) entry which is preliminary data.</text>
</comment>
<protein>
    <recommendedName>
        <fullName evidence="4">SCAN box domain-containing protein</fullName>
    </recommendedName>
</protein>
<gene>
    <name evidence="2" type="ORF">HPB52_005514</name>
</gene>
<dbReference type="AlphaFoldDB" id="A0A9D4SSH2"/>